<dbReference type="GO" id="GO:0008017">
    <property type="term" value="F:microtubule binding"/>
    <property type="evidence" value="ECO:0007669"/>
    <property type="project" value="InterPro"/>
</dbReference>
<dbReference type="GO" id="GO:0005794">
    <property type="term" value="C:Golgi apparatus"/>
    <property type="evidence" value="ECO:0007669"/>
    <property type="project" value="TreeGrafter"/>
</dbReference>
<dbReference type="GO" id="GO:1990904">
    <property type="term" value="C:ribonucleoprotein complex"/>
    <property type="evidence" value="ECO:0007669"/>
    <property type="project" value="UniProtKB-KW"/>
</dbReference>
<evidence type="ECO:0000256" key="1">
    <source>
        <dbReference type="ARBA" id="ARBA00010531"/>
    </source>
</evidence>
<dbReference type="InterPro" id="IPR025593">
    <property type="entry name" value="GAS8_dom"/>
</dbReference>
<dbReference type="FunFam" id="3.40.50.790:FF:000001">
    <property type="entry name" value="50S ribosomal protein L1"/>
    <property type="match status" value="1"/>
</dbReference>
<evidence type="ECO:0000256" key="3">
    <source>
        <dbReference type="ARBA" id="ARBA00023274"/>
    </source>
</evidence>
<evidence type="ECO:0000256" key="4">
    <source>
        <dbReference type="SAM" id="Coils"/>
    </source>
</evidence>
<dbReference type="SMR" id="A0A812PTH5"/>
<dbReference type="InterPro" id="IPR039308">
    <property type="entry name" value="GAS8"/>
</dbReference>
<name>A0A812PTH5_9DINO</name>
<dbReference type="InterPro" id="IPR028364">
    <property type="entry name" value="Ribosomal_uL1/biogenesis"/>
</dbReference>
<feature type="domain" description="Growth arrest-specific protein 8" evidence="6">
    <location>
        <begin position="700"/>
        <end position="795"/>
    </location>
</feature>
<dbReference type="PANTHER" id="PTHR31543:SF1">
    <property type="entry name" value="HECT DOMAIN-CONTAINING PROTEIN"/>
    <property type="match status" value="1"/>
</dbReference>
<evidence type="ECO:0000313" key="8">
    <source>
        <dbReference type="Proteomes" id="UP000604046"/>
    </source>
</evidence>
<dbReference type="GO" id="GO:0048870">
    <property type="term" value="P:cell motility"/>
    <property type="evidence" value="ECO:0007669"/>
    <property type="project" value="InterPro"/>
</dbReference>
<dbReference type="OrthoDB" id="767661at2759"/>
<dbReference type="Pfam" id="PF13851">
    <property type="entry name" value="GAS"/>
    <property type="match status" value="1"/>
</dbReference>
<feature type="coiled-coil region" evidence="4">
    <location>
        <begin position="376"/>
        <end position="445"/>
    </location>
</feature>
<dbReference type="GO" id="GO:0031514">
    <property type="term" value="C:motile cilium"/>
    <property type="evidence" value="ECO:0007669"/>
    <property type="project" value="UniProtKB-SubCell"/>
</dbReference>
<dbReference type="GO" id="GO:0005874">
    <property type="term" value="C:microtubule"/>
    <property type="evidence" value="ECO:0007669"/>
    <property type="project" value="UniProtKB-KW"/>
</dbReference>
<dbReference type="CDD" id="cd00403">
    <property type="entry name" value="Ribosomal_L1"/>
    <property type="match status" value="1"/>
</dbReference>
<dbReference type="InterPro" id="IPR023674">
    <property type="entry name" value="Ribosomal_uL1-like"/>
</dbReference>
<dbReference type="SUPFAM" id="SSF56808">
    <property type="entry name" value="Ribosomal protein L1"/>
    <property type="match status" value="1"/>
</dbReference>
<keyword evidence="8" id="KW-1185">Reference proteome</keyword>
<dbReference type="GO" id="GO:0031267">
    <property type="term" value="F:small GTPase binding"/>
    <property type="evidence" value="ECO:0007669"/>
    <property type="project" value="InterPro"/>
</dbReference>
<evidence type="ECO:0000256" key="2">
    <source>
        <dbReference type="ARBA" id="ARBA00022980"/>
    </source>
</evidence>
<dbReference type="Pfam" id="PF00687">
    <property type="entry name" value="Ribosomal_L1"/>
    <property type="match status" value="1"/>
</dbReference>
<evidence type="ECO:0000256" key="5">
    <source>
        <dbReference type="SAM" id="MobiDB-lite"/>
    </source>
</evidence>
<protein>
    <submittedName>
        <fullName evidence="7">DRC4 protein</fullName>
    </submittedName>
</protein>
<dbReference type="AlphaFoldDB" id="A0A812PTH5"/>
<dbReference type="GO" id="GO:0005840">
    <property type="term" value="C:ribosome"/>
    <property type="evidence" value="ECO:0007669"/>
    <property type="project" value="UniProtKB-KW"/>
</dbReference>
<evidence type="ECO:0000259" key="6">
    <source>
        <dbReference type="Pfam" id="PF13851"/>
    </source>
</evidence>
<proteinExistence type="inferred from homology"/>
<dbReference type="Gene3D" id="3.40.50.790">
    <property type="match status" value="1"/>
</dbReference>
<feature type="region of interest" description="Disordered" evidence="5">
    <location>
        <begin position="175"/>
        <end position="196"/>
    </location>
</feature>
<keyword evidence="2" id="KW-0689">Ribosomal protein</keyword>
<comment type="caution">
    <text evidence="7">The sequence shown here is derived from an EMBL/GenBank/DDBJ whole genome shotgun (WGS) entry which is preliminary data.</text>
</comment>
<reference evidence="7" key="1">
    <citation type="submission" date="2021-02" db="EMBL/GenBank/DDBJ databases">
        <authorList>
            <person name="Dougan E. K."/>
            <person name="Rhodes N."/>
            <person name="Thang M."/>
            <person name="Chan C."/>
        </authorList>
    </citation>
    <scope>NUCLEOTIDE SEQUENCE</scope>
</reference>
<keyword evidence="4" id="KW-0175">Coiled coil</keyword>
<gene>
    <name evidence="7" type="primary">DRC4</name>
    <name evidence="7" type="ORF">SNAT2548_LOCUS19712</name>
</gene>
<sequence length="842" mass="97165">MRAFDVFPEEDSLVTFWTRLQVDLTRESVRGTCHLPHGLSRDVKVLAFCPDDEVEEMLAAGADFAGISEPIRRINQGWLGFDRCLATPSIMPQVLKVAKILGPRKLIPNPKSGTVVTNLKAAIKEAKGGTLLEYRAEGEGEVKATIADTNFSDAKILENLKFLVQTLLRARPRSAAAGEQTDAMRKPPGTPLIKGKGPATSEVKARFCAGHLKSHNVSGWESVVDAILCWLLQIGLLSRSFWPPGVVKMLVAHSTTWRPWFRIRHSERFGPTPCTVKRDRASASTSTLEDPFLSVIGSDTMDIHGEYEEDAVVCSPSPKERQRRRAESIQKSKEKLDRVVDAEKKFETRMRHIAMGKKGGKKKALDPEAAARQAAAENEEKKRMEMIREAKRLRENCEREENHFHQFLMEREKINYFWIVEKKTLTEKQADLRNKQRELQDLEERQQIEPWLKMFQQRLKHLRYHQQDEVVELKTDAELGLKLQEDHHRITEAEIKKAQQDFTRMLKLEQDQKILELRHEQFDRKARDMQQKYELRMKTIREEMEKQRRKQIQKIEVMKKNQLDFTEIKVYYQEITVSNFDSIKRLKEAHSFLRLLRVGRFQVGDFFVMRASTEDYAGIKKDENDDAKKMYDLEQRRWLTLLRVVIGLLLDSWRPGSKQLKEPMKKANQDLRQCDASATQVQSSFEVAKVSKVTICHMGGEDVERLEQEKEAYKEDKKRLAQVKEKIKQSETLLKRMEFQHEVLQQQLSQVTTEREVQQRSGLKNLILEKKIDTVEEALETTEAQITELLASANAACSDGAVFACWCGMVGGTLMNLLSSRTRPSKPNMRRTTTRHFCSTTT</sequence>
<dbReference type="InterPro" id="IPR016095">
    <property type="entry name" value="Ribosomal_uL1_3-a/b-sand"/>
</dbReference>
<dbReference type="Gene3D" id="3.30.190.20">
    <property type="match status" value="1"/>
</dbReference>
<feature type="region of interest" description="Disordered" evidence="5">
    <location>
        <begin position="821"/>
        <end position="842"/>
    </location>
</feature>
<evidence type="ECO:0000313" key="7">
    <source>
        <dbReference type="EMBL" id="CAE7364314.1"/>
    </source>
</evidence>
<feature type="coiled-coil region" evidence="4">
    <location>
        <begin position="530"/>
        <end position="561"/>
    </location>
</feature>
<dbReference type="EMBL" id="CAJNDS010002188">
    <property type="protein sequence ID" value="CAE7364314.1"/>
    <property type="molecule type" value="Genomic_DNA"/>
</dbReference>
<accession>A0A812PTH5</accession>
<keyword evidence="3" id="KW-0687">Ribonucleoprotein</keyword>
<dbReference type="PANTHER" id="PTHR31543">
    <property type="entry name" value="DYNEIN REGULATORY COMPLEX SUBUNIT 4"/>
    <property type="match status" value="1"/>
</dbReference>
<feature type="coiled-coil region" evidence="4">
    <location>
        <begin position="703"/>
        <end position="792"/>
    </location>
</feature>
<comment type="similarity">
    <text evidence="1">Belongs to the universal ribosomal protein uL1 family.</text>
</comment>
<organism evidence="7 8">
    <name type="scientific">Symbiodinium natans</name>
    <dbReference type="NCBI Taxonomy" id="878477"/>
    <lineage>
        <taxon>Eukaryota</taxon>
        <taxon>Sar</taxon>
        <taxon>Alveolata</taxon>
        <taxon>Dinophyceae</taxon>
        <taxon>Suessiales</taxon>
        <taxon>Symbiodiniaceae</taxon>
        <taxon>Symbiodinium</taxon>
    </lineage>
</organism>
<dbReference type="Proteomes" id="UP000604046">
    <property type="component" value="Unassembled WGS sequence"/>
</dbReference>